<keyword evidence="3" id="KW-1185">Reference proteome</keyword>
<sequence length="143" mass="15920">MSNLIESRVSNEDKPVTKAPKLHESSSPSPPFTPEADQKSFGKSSPDQDTEDASDDDEEEEEEEDTDVSEGDEVDGNIEIDYDDGTLQLDDDESGEEEEAEEGGGGVKHKKKKKNNSRLRYYVPGEGRMKTELMYIFGPQRDG</sequence>
<reference evidence="2" key="1">
    <citation type="submission" date="2023-03" db="EMBL/GenBank/DDBJ databases">
        <authorList>
            <person name="Julca I."/>
        </authorList>
    </citation>
    <scope>NUCLEOTIDE SEQUENCE</scope>
</reference>
<proteinExistence type="predicted"/>
<gene>
    <name evidence="2" type="ORF">OLC1_LOCUS12797</name>
</gene>
<feature type="compositionally biased region" description="Basic and acidic residues" evidence="1">
    <location>
        <begin position="9"/>
        <end position="24"/>
    </location>
</feature>
<dbReference type="Proteomes" id="UP001161247">
    <property type="component" value="Chromosome 4"/>
</dbReference>
<feature type="region of interest" description="Disordered" evidence="1">
    <location>
        <begin position="1"/>
        <end position="116"/>
    </location>
</feature>
<dbReference type="AlphaFoldDB" id="A0AAV1D7W1"/>
<evidence type="ECO:0000313" key="2">
    <source>
        <dbReference type="EMBL" id="CAI9103698.1"/>
    </source>
</evidence>
<accession>A0AAV1D7W1</accession>
<evidence type="ECO:0000313" key="3">
    <source>
        <dbReference type="Proteomes" id="UP001161247"/>
    </source>
</evidence>
<name>A0AAV1D7W1_OLDCO</name>
<feature type="compositionally biased region" description="Acidic residues" evidence="1">
    <location>
        <begin position="48"/>
        <end position="102"/>
    </location>
</feature>
<dbReference type="EMBL" id="OX459121">
    <property type="protein sequence ID" value="CAI9103698.1"/>
    <property type="molecule type" value="Genomic_DNA"/>
</dbReference>
<organism evidence="2 3">
    <name type="scientific">Oldenlandia corymbosa var. corymbosa</name>
    <dbReference type="NCBI Taxonomy" id="529605"/>
    <lineage>
        <taxon>Eukaryota</taxon>
        <taxon>Viridiplantae</taxon>
        <taxon>Streptophyta</taxon>
        <taxon>Embryophyta</taxon>
        <taxon>Tracheophyta</taxon>
        <taxon>Spermatophyta</taxon>
        <taxon>Magnoliopsida</taxon>
        <taxon>eudicotyledons</taxon>
        <taxon>Gunneridae</taxon>
        <taxon>Pentapetalae</taxon>
        <taxon>asterids</taxon>
        <taxon>lamiids</taxon>
        <taxon>Gentianales</taxon>
        <taxon>Rubiaceae</taxon>
        <taxon>Rubioideae</taxon>
        <taxon>Spermacoceae</taxon>
        <taxon>Hedyotis-Oldenlandia complex</taxon>
        <taxon>Oldenlandia</taxon>
    </lineage>
</organism>
<evidence type="ECO:0000256" key="1">
    <source>
        <dbReference type="SAM" id="MobiDB-lite"/>
    </source>
</evidence>
<protein>
    <submittedName>
        <fullName evidence="2">OLC1v1002231C1</fullName>
    </submittedName>
</protein>
<feature type="compositionally biased region" description="Basic residues" evidence="1">
    <location>
        <begin position="107"/>
        <end position="116"/>
    </location>
</feature>